<dbReference type="Proteomes" id="UP000772434">
    <property type="component" value="Unassembled WGS sequence"/>
</dbReference>
<dbReference type="OrthoDB" id="3222453at2759"/>
<protein>
    <submittedName>
        <fullName evidence="2">Uncharacterized protein</fullName>
    </submittedName>
</protein>
<evidence type="ECO:0000313" key="3">
    <source>
        <dbReference type="Proteomes" id="UP000772434"/>
    </source>
</evidence>
<accession>A0A9P5UB22</accession>
<organism evidence="2 3">
    <name type="scientific">Rhodocollybia butyracea</name>
    <dbReference type="NCBI Taxonomy" id="206335"/>
    <lineage>
        <taxon>Eukaryota</taxon>
        <taxon>Fungi</taxon>
        <taxon>Dikarya</taxon>
        <taxon>Basidiomycota</taxon>
        <taxon>Agaricomycotina</taxon>
        <taxon>Agaricomycetes</taxon>
        <taxon>Agaricomycetidae</taxon>
        <taxon>Agaricales</taxon>
        <taxon>Marasmiineae</taxon>
        <taxon>Omphalotaceae</taxon>
        <taxon>Rhodocollybia</taxon>
    </lineage>
</organism>
<dbReference type="AlphaFoldDB" id="A0A9P5UB22"/>
<evidence type="ECO:0000313" key="2">
    <source>
        <dbReference type="EMBL" id="KAF9073635.1"/>
    </source>
</evidence>
<name>A0A9P5UB22_9AGAR</name>
<feature type="compositionally biased region" description="Polar residues" evidence="1">
    <location>
        <begin position="302"/>
        <end position="313"/>
    </location>
</feature>
<feature type="region of interest" description="Disordered" evidence="1">
    <location>
        <begin position="302"/>
        <end position="321"/>
    </location>
</feature>
<reference evidence="2" key="1">
    <citation type="submission" date="2020-11" db="EMBL/GenBank/DDBJ databases">
        <authorList>
            <consortium name="DOE Joint Genome Institute"/>
            <person name="Ahrendt S."/>
            <person name="Riley R."/>
            <person name="Andreopoulos W."/>
            <person name="Labutti K."/>
            <person name="Pangilinan J."/>
            <person name="Ruiz-Duenas F.J."/>
            <person name="Barrasa J.M."/>
            <person name="Sanchez-Garcia M."/>
            <person name="Camarero S."/>
            <person name="Miyauchi S."/>
            <person name="Serrano A."/>
            <person name="Linde D."/>
            <person name="Babiker R."/>
            <person name="Drula E."/>
            <person name="Ayuso-Fernandez I."/>
            <person name="Pacheco R."/>
            <person name="Padilla G."/>
            <person name="Ferreira P."/>
            <person name="Barriuso J."/>
            <person name="Kellner H."/>
            <person name="Castanera R."/>
            <person name="Alfaro M."/>
            <person name="Ramirez L."/>
            <person name="Pisabarro A.G."/>
            <person name="Kuo A."/>
            <person name="Tritt A."/>
            <person name="Lipzen A."/>
            <person name="He G."/>
            <person name="Yan M."/>
            <person name="Ng V."/>
            <person name="Cullen D."/>
            <person name="Martin F."/>
            <person name="Rosso M.-N."/>
            <person name="Henrissat B."/>
            <person name="Hibbett D."/>
            <person name="Martinez A.T."/>
            <person name="Grigoriev I.V."/>
        </authorList>
    </citation>
    <scope>NUCLEOTIDE SEQUENCE</scope>
    <source>
        <strain evidence="2">AH 40177</strain>
    </source>
</reference>
<feature type="non-terminal residue" evidence="2">
    <location>
        <position position="1"/>
    </location>
</feature>
<sequence length="321" mass="35808">LPLKKGYPLWKPKAYTSRLPEIYKQEGVHIGDVGMLNESGGFDYLFNACHPANDPLNIGRVPPGFKPMDIDYDDIVDDEREYGPSSHIPSHPSHILKSRIETLGPTLPWVPEEVGAGLSFRTRANKGALLILPEGGKRVDHQQISKFCNYAADCAQSWYSHVNGPLARGAHNGALYLVTGFDKARAWGVAAFTDVEEGDQVALDFEPKVSASIGEAAEYWFRRSDFAWSSCDADVSKRQSGCVFLRGFKISVRRNHFLPPKISSKVTDIRDLSADELLSKSKEINSSDSPFKWSFWFPTAQTNSDTTSEQQRAGNKYRVSY</sequence>
<gene>
    <name evidence="2" type="ORF">BDP27DRAFT_1215769</name>
</gene>
<proteinExistence type="predicted"/>
<dbReference type="EMBL" id="JADNRY010000017">
    <property type="protein sequence ID" value="KAF9073635.1"/>
    <property type="molecule type" value="Genomic_DNA"/>
</dbReference>
<comment type="caution">
    <text evidence="2">The sequence shown here is derived from an EMBL/GenBank/DDBJ whole genome shotgun (WGS) entry which is preliminary data.</text>
</comment>
<evidence type="ECO:0000256" key="1">
    <source>
        <dbReference type="SAM" id="MobiDB-lite"/>
    </source>
</evidence>
<keyword evidence="3" id="KW-1185">Reference proteome</keyword>